<dbReference type="AlphaFoldDB" id="A0A0A1WHS9"/>
<name>A0A0A1WHS9_ZEUCU</name>
<reference evidence="5" key="1">
    <citation type="submission" date="2014-11" db="EMBL/GenBank/DDBJ databases">
        <authorList>
            <person name="Geib S."/>
        </authorList>
    </citation>
    <scope>NUCLEOTIDE SEQUENCE</scope>
</reference>
<organism evidence="5">
    <name type="scientific">Zeugodacus cucurbitae</name>
    <name type="common">Melon fruit fly</name>
    <name type="synonym">Bactrocera cucurbitae</name>
    <dbReference type="NCBI Taxonomy" id="28588"/>
    <lineage>
        <taxon>Eukaryota</taxon>
        <taxon>Metazoa</taxon>
        <taxon>Ecdysozoa</taxon>
        <taxon>Arthropoda</taxon>
        <taxon>Hexapoda</taxon>
        <taxon>Insecta</taxon>
        <taxon>Pterygota</taxon>
        <taxon>Neoptera</taxon>
        <taxon>Endopterygota</taxon>
        <taxon>Diptera</taxon>
        <taxon>Brachycera</taxon>
        <taxon>Muscomorpha</taxon>
        <taxon>Tephritoidea</taxon>
        <taxon>Tephritidae</taxon>
        <taxon>Zeugodacus</taxon>
        <taxon>Zeugodacus</taxon>
    </lineage>
</organism>
<dbReference type="PANTHER" id="PTHR48043:SF159">
    <property type="entry name" value="EG:EG0003.4 PROTEIN-RELATED"/>
    <property type="match status" value="1"/>
</dbReference>
<dbReference type="FunFam" id="3.40.50.2000:FF:000050">
    <property type="entry name" value="UDP-glucuronosyltransferase"/>
    <property type="match status" value="1"/>
</dbReference>
<proteinExistence type="inferred from homology"/>
<dbReference type="InterPro" id="IPR050271">
    <property type="entry name" value="UDP-glycosyltransferase"/>
</dbReference>
<keyword evidence="3 5" id="KW-0808">Transferase</keyword>
<evidence type="ECO:0000256" key="2">
    <source>
        <dbReference type="ARBA" id="ARBA00022676"/>
    </source>
</evidence>
<dbReference type="Pfam" id="PF00201">
    <property type="entry name" value="UDPGT"/>
    <property type="match status" value="1"/>
</dbReference>
<dbReference type="CDD" id="cd03784">
    <property type="entry name" value="GT1_Gtf-like"/>
    <property type="match status" value="1"/>
</dbReference>
<dbReference type="Gene3D" id="3.40.50.2000">
    <property type="entry name" value="Glycogen Phosphorylase B"/>
    <property type="match status" value="1"/>
</dbReference>
<reference evidence="5" key="2">
    <citation type="journal article" date="2015" name="Gigascience">
        <title>Reconstructing a comprehensive transcriptome assembly of a white-pupal translocated strain of the pest fruit fly Bactrocera cucurbitae.</title>
        <authorList>
            <person name="Sim S.B."/>
            <person name="Calla B."/>
            <person name="Hall B."/>
            <person name="DeRego T."/>
            <person name="Geib S.M."/>
        </authorList>
    </citation>
    <scope>NUCLEOTIDE SEQUENCE</scope>
</reference>
<evidence type="ECO:0000256" key="3">
    <source>
        <dbReference type="ARBA" id="ARBA00022679"/>
    </source>
</evidence>
<dbReference type="InterPro" id="IPR002213">
    <property type="entry name" value="UDP_glucos_trans"/>
</dbReference>
<protein>
    <submittedName>
        <fullName evidence="5">UDP-glucuronosyltransferase 2B33</fullName>
    </submittedName>
</protein>
<gene>
    <name evidence="5" type="primary">UGT2B33_0</name>
    <name evidence="5" type="ORF">g.22118</name>
</gene>
<feature type="transmembrane region" description="Helical" evidence="4">
    <location>
        <begin position="492"/>
        <end position="515"/>
    </location>
</feature>
<comment type="similarity">
    <text evidence="1">Belongs to the UDP-glycosyltransferase family.</text>
</comment>
<keyword evidence="2" id="KW-0328">Glycosyltransferase</keyword>
<evidence type="ECO:0000256" key="1">
    <source>
        <dbReference type="ARBA" id="ARBA00009995"/>
    </source>
</evidence>
<dbReference type="GO" id="GO:0008194">
    <property type="term" value="F:UDP-glycosyltransferase activity"/>
    <property type="evidence" value="ECO:0007669"/>
    <property type="project" value="InterPro"/>
</dbReference>
<keyword evidence="4" id="KW-0812">Transmembrane</keyword>
<keyword evidence="4" id="KW-0472">Membrane</keyword>
<accession>A0A0A1WHS9</accession>
<evidence type="ECO:0000313" key="5">
    <source>
        <dbReference type="EMBL" id="JAC98603.1"/>
    </source>
</evidence>
<dbReference type="EMBL" id="GBXI01015688">
    <property type="protein sequence ID" value="JAC98603.1"/>
    <property type="molecule type" value="Transcribed_RNA"/>
</dbReference>
<keyword evidence="4" id="KW-1133">Transmembrane helix</keyword>
<dbReference type="SUPFAM" id="SSF53756">
    <property type="entry name" value="UDP-Glycosyltransferase/glycogen phosphorylase"/>
    <property type="match status" value="1"/>
</dbReference>
<evidence type="ECO:0000256" key="4">
    <source>
        <dbReference type="SAM" id="Phobius"/>
    </source>
</evidence>
<dbReference type="PANTHER" id="PTHR48043">
    <property type="entry name" value="EG:EG0003.4 PROTEIN-RELATED"/>
    <property type="match status" value="1"/>
</dbReference>
<sequence length="532" mass="61111">MDNAKLKLILYTILALQCLPNRLIHLSYAARILGFFASGTKSHLLIHCSIAEELARAGHEVTVIGITENVYPNSTYKHVRLQLSDATEQQTKILTNVVNGRISLLSTVKVRLHQYMSRADEIMRHPWMREFLSNSRASDYDLLLFGYVMNEFQFGLAAHFRCPIVLSWMIQPALQINRFVGNPQMLSYVPSFASGFKQPMNFMERVKNFLMMRFEQNMVVPYMDYHTQKLYDYNFPPDRYPPFEDVRQNVSLIFTNHHFSQGPIRPNVPNLIEIGGIQIKEKPDPLPADIAKILDEAKEGAIYFSLGSNIQGSHLTEEKVKIMFNVISKLPYKVLWKWGPNDRPGQSENIIYRDWLPQDDILAHPNIKLFITHGGMGSVVEAQYHGVPMVGIPLFGDQPSNMANVQRSGYGLAVDYITLSEESLNNAIQEVLTNPKYTNTVQEFSRLYRDRPMTPRQTVVYWVEYVLRHKGAKHMQSPAVHMNRWQLMSLDVIGFLWAIFAGVVLVCAIVFRLLCGEKKDKKEVKVEKTKQK</sequence>